<protein>
    <recommendedName>
        <fullName evidence="3">YCII-related domain-containing protein</fullName>
    </recommendedName>
</protein>
<evidence type="ECO:0000313" key="1">
    <source>
        <dbReference type="EMBL" id="CDW87115.1"/>
    </source>
</evidence>
<dbReference type="SUPFAM" id="SSF54909">
    <property type="entry name" value="Dimeric alpha+beta barrel"/>
    <property type="match status" value="1"/>
</dbReference>
<dbReference type="EMBL" id="CCKQ01015296">
    <property type="protein sequence ID" value="CDW87115.1"/>
    <property type="molecule type" value="Genomic_DNA"/>
</dbReference>
<proteinExistence type="predicted"/>
<sequence length="105" mass="12488">MSITKEVKIDFILILNAVPHRENHLKNLDSMKAQNQTKLISVPFFPFDGNTIFIETEGDEQYIEKFVKQDPYIKNNLVNKYEINEFDMTSHKRFDRISTEFLMRS</sequence>
<dbReference type="AlphaFoldDB" id="A0A078AXC3"/>
<evidence type="ECO:0008006" key="3">
    <source>
        <dbReference type="Google" id="ProtNLM"/>
    </source>
</evidence>
<accession>A0A078AXC3</accession>
<evidence type="ECO:0000313" key="2">
    <source>
        <dbReference type="Proteomes" id="UP000039865"/>
    </source>
</evidence>
<dbReference type="Proteomes" id="UP000039865">
    <property type="component" value="Unassembled WGS sequence"/>
</dbReference>
<organism evidence="1 2">
    <name type="scientific">Stylonychia lemnae</name>
    <name type="common">Ciliate</name>
    <dbReference type="NCBI Taxonomy" id="5949"/>
    <lineage>
        <taxon>Eukaryota</taxon>
        <taxon>Sar</taxon>
        <taxon>Alveolata</taxon>
        <taxon>Ciliophora</taxon>
        <taxon>Intramacronucleata</taxon>
        <taxon>Spirotrichea</taxon>
        <taxon>Stichotrichia</taxon>
        <taxon>Sporadotrichida</taxon>
        <taxon>Oxytrichidae</taxon>
        <taxon>Stylonychinae</taxon>
        <taxon>Stylonychia</taxon>
    </lineage>
</organism>
<dbReference type="Gene3D" id="3.30.70.1060">
    <property type="entry name" value="Dimeric alpha+beta barrel"/>
    <property type="match status" value="1"/>
</dbReference>
<gene>
    <name evidence="1" type="primary">Contig16598.g17671</name>
    <name evidence="1" type="ORF">STYLEM_16217</name>
</gene>
<dbReference type="OrthoDB" id="5519740at2759"/>
<keyword evidence="2" id="KW-1185">Reference proteome</keyword>
<dbReference type="InterPro" id="IPR011008">
    <property type="entry name" value="Dimeric_a/b-barrel"/>
</dbReference>
<reference evidence="1 2" key="1">
    <citation type="submission" date="2014-06" db="EMBL/GenBank/DDBJ databases">
        <authorList>
            <person name="Swart Estienne"/>
        </authorList>
    </citation>
    <scope>NUCLEOTIDE SEQUENCE [LARGE SCALE GENOMIC DNA]</scope>
    <source>
        <strain evidence="1 2">130c</strain>
    </source>
</reference>
<name>A0A078AXC3_STYLE</name>
<dbReference type="InParanoid" id="A0A078AXC3"/>